<dbReference type="InterPro" id="IPR013057">
    <property type="entry name" value="AA_transpt_TM"/>
</dbReference>
<dbReference type="GO" id="GO:0015179">
    <property type="term" value="F:L-amino acid transmembrane transporter activity"/>
    <property type="evidence" value="ECO:0007669"/>
    <property type="project" value="TreeGrafter"/>
</dbReference>
<evidence type="ECO:0000256" key="7">
    <source>
        <dbReference type="ARBA" id="ARBA00023136"/>
    </source>
</evidence>
<dbReference type="PANTHER" id="PTHR22950:SF692">
    <property type="entry name" value="TRANSMEMBRANE AMINO ACID TRANSPORTER FAMILY PROTEIN"/>
    <property type="match status" value="1"/>
</dbReference>
<keyword evidence="6 9" id="KW-1133">Transmembrane helix</keyword>
<feature type="transmembrane region" description="Helical" evidence="9">
    <location>
        <begin position="314"/>
        <end position="335"/>
    </location>
</feature>
<sequence length="791" mass="85610">MSNGRGNPSIWDAYERGESPGRSVTFEDNEHLGESPRAEGASEGLLHVRRRRSSVSNRLSALGDVGGVNSIRSFARSFQRAAGFTEVIPQRPSFVFAPDQAPIGAHDGLSYGRGEESGTSYGASAPRVSLLRQHLEASSRAEDIGPREASPGPSGEAQPLLGNHLGLGRHSSSGSFRDREQKALDGELRRTFSIGSSKGTPSSIFAIPPQLAAPDIVGSYGSFRDYGAISSEDDDGYGDTSSMSQAAEMWRQQQLSGNVPDGETPPILVKEVEQDDGKIVLTVKGQSTLPQTIFNSINVLIGVGLLSLPMGFKYAGWLCGMLTLLGAALVTSYTAKLLAKCMDLDPSLITFSDLAYISFGRNARIATSILFTLELLAACVALIVLFADSMDLLFHGALSVNQWKILFSIILIPLNFLPLRYLSFTSIIGIICCITIVLIVIVDGLIKPDSPGSLIHPAATYLFPANWLTLPLSFGLLMSPWGGHGVFPNIYRDMRHPHKYTRALKVTFSFTYLLDATAAVAGILMFGDDVLDAITSNILLTAGYPQALTYILCAVIAIIPLTKVPLNARPIVATAEVLLGVHQQAISEGSSAMVGRSAWFRGIMKIVIRVATVLVFLVISILFPAFDSIMAFMGSALCFTICVTLPVAFHLKLFGREISAMERMGNWALIIVCSLLNILYLPLSDCKAHRRIAATKMSFKAHDEGLTPVLMEAREKEVMEEINKLIDKKLYLALARVIPDEANATTIVNDSEIQEQSQNLKTAVAAVIDRHEAIISTIAKSKKDKEADHPV</sequence>
<evidence type="ECO:0000256" key="1">
    <source>
        <dbReference type="ARBA" id="ARBA00004141"/>
    </source>
</evidence>
<feature type="compositionally biased region" description="Basic and acidic residues" evidence="8">
    <location>
        <begin position="28"/>
        <end position="37"/>
    </location>
</feature>
<evidence type="ECO:0000313" key="11">
    <source>
        <dbReference type="EMBL" id="KAJ4391147.1"/>
    </source>
</evidence>
<evidence type="ECO:0000256" key="9">
    <source>
        <dbReference type="SAM" id="Phobius"/>
    </source>
</evidence>
<evidence type="ECO:0000256" key="2">
    <source>
        <dbReference type="ARBA" id="ARBA00008066"/>
    </source>
</evidence>
<feature type="transmembrane region" description="Helical" evidence="9">
    <location>
        <begin position="606"/>
        <end position="626"/>
    </location>
</feature>
<keyword evidence="12" id="KW-1185">Reference proteome</keyword>
<reference evidence="11" key="1">
    <citation type="submission" date="2022-10" db="EMBL/GenBank/DDBJ databases">
        <title>Tapping the CABI collections for fungal endophytes: first genome assemblies for Collariella, Neodidymelliopsis, Ascochyta clinopodiicola, Didymella pomorum, Didymosphaeria variabile, Neocosmospora piperis and Neocucurbitaria cava.</title>
        <authorList>
            <person name="Hill R."/>
        </authorList>
    </citation>
    <scope>NUCLEOTIDE SEQUENCE</scope>
    <source>
        <strain evidence="11">IMI 355082</strain>
    </source>
</reference>
<feature type="transmembrane region" description="Helical" evidence="9">
    <location>
        <begin position="666"/>
        <end position="683"/>
    </location>
</feature>
<accession>A0A9W8YRM8</accession>
<proteinExistence type="inferred from homology"/>
<dbReference type="GO" id="GO:0005774">
    <property type="term" value="C:vacuolar membrane"/>
    <property type="evidence" value="ECO:0007669"/>
    <property type="project" value="TreeGrafter"/>
</dbReference>
<protein>
    <recommendedName>
        <fullName evidence="10">Amino acid transporter transmembrane domain-containing protein</fullName>
    </recommendedName>
</protein>
<dbReference type="AlphaFoldDB" id="A0A9W8YRM8"/>
<feature type="transmembrane region" description="Helical" evidence="9">
    <location>
        <begin position="421"/>
        <end position="441"/>
    </location>
</feature>
<keyword evidence="4 9" id="KW-0812">Transmembrane</keyword>
<evidence type="ECO:0000259" key="10">
    <source>
        <dbReference type="Pfam" id="PF01490"/>
    </source>
</evidence>
<feature type="region of interest" description="Disordered" evidence="8">
    <location>
        <begin position="1"/>
        <end position="45"/>
    </location>
</feature>
<evidence type="ECO:0000256" key="5">
    <source>
        <dbReference type="ARBA" id="ARBA00022970"/>
    </source>
</evidence>
<dbReference type="Pfam" id="PF01490">
    <property type="entry name" value="Aa_trans"/>
    <property type="match status" value="1"/>
</dbReference>
<comment type="subcellular location">
    <subcellularLocation>
        <location evidence="1">Membrane</location>
        <topology evidence="1">Multi-pass membrane protein</topology>
    </subcellularLocation>
</comment>
<feature type="transmembrane region" description="Helical" evidence="9">
    <location>
        <begin position="392"/>
        <end position="414"/>
    </location>
</feature>
<dbReference type="PANTHER" id="PTHR22950">
    <property type="entry name" value="AMINO ACID TRANSPORTER"/>
    <property type="match status" value="1"/>
</dbReference>
<evidence type="ECO:0000256" key="6">
    <source>
        <dbReference type="ARBA" id="ARBA00022989"/>
    </source>
</evidence>
<feature type="transmembrane region" description="Helical" evidence="9">
    <location>
        <begin position="365"/>
        <end position="386"/>
    </location>
</feature>
<keyword evidence="7 9" id="KW-0472">Membrane</keyword>
<evidence type="ECO:0000313" key="12">
    <source>
        <dbReference type="Proteomes" id="UP001140453"/>
    </source>
</evidence>
<feature type="compositionally biased region" description="Basic and acidic residues" evidence="8">
    <location>
        <begin position="135"/>
        <end position="146"/>
    </location>
</feature>
<dbReference type="Proteomes" id="UP001140453">
    <property type="component" value="Unassembled WGS sequence"/>
</dbReference>
<feature type="domain" description="Amino acid transporter transmembrane" evidence="10">
    <location>
        <begin position="286"/>
        <end position="680"/>
    </location>
</feature>
<dbReference type="OrthoDB" id="655540at2759"/>
<evidence type="ECO:0000256" key="4">
    <source>
        <dbReference type="ARBA" id="ARBA00022692"/>
    </source>
</evidence>
<evidence type="ECO:0000256" key="8">
    <source>
        <dbReference type="SAM" id="MobiDB-lite"/>
    </source>
</evidence>
<comment type="caution">
    <text evidence="11">The sequence shown here is derived from an EMBL/GenBank/DDBJ whole genome shotgun (WGS) entry which is preliminary data.</text>
</comment>
<feature type="region of interest" description="Disordered" evidence="8">
    <location>
        <begin position="135"/>
        <end position="178"/>
    </location>
</feature>
<feature type="compositionally biased region" description="Low complexity" evidence="8">
    <location>
        <begin position="160"/>
        <end position="175"/>
    </location>
</feature>
<keyword evidence="3" id="KW-0813">Transport</keyword>
<feature type="transmembrane region" description="Helical" evidence="9">
    <location>
        <begin position="632"/>
        <end position="654"/>
    </location>
</feature>
<organism evidence="11 12">
    <name type="scientific">Gnomoniopsis smithogilvyi</name>
    <dbReference type="NCBI Taxonomy" id="1191159"/>
    <lineage>
        <taxon>Eukaryota</taxon>
        <taxon>Fungi</taxon>
        <taxon>Dikarya</taxon>
        <taxon>Ascomycota</taxon>
        <taxon>Pezizomycotina</taxon>
        <taxon>Sordariomycetes</taxon>
        <taxon>Sordariomycetidae</taxon>
        <taxon>Diaporthales</taxon>
        <taxon>Gnomoniaceae</taxon>
        <taxon>Gnomoniopsis</taxon>
    </lineage>
</organism>
<dbReference type="EMBL" id="JAPEVB010000003">
    <property type="protein sequence ID" value="KAJ4391147.1"/>
    <property type="molecule type" value="Genomic_DNA"/>
</dbReference>
<name>A0A9W8YRM8_9PEZI</name>
<feature type="transmembrane region" description="Helical" evidence="9">
    <location>
        <begin position="538"/>
        <end position="559"/>
    </location>
</feature>
<gene>
    <name evidence="11" type="ORF">N0V93_004763</name>
</gene>
<evidence type="ECO:0000256" key="3">
    <source>
        <dbReference type="ARBA" id="ARBA00022448"/>
    </source>
</evidence>
<feature type="transmembrane region" description="Helical" evidence="9">
    <location>
        <begin position="461"/>
        <end position="482"/>
    </location>
</feature>
<keyword evidence="5" id="KW-0029">Amino-acid transport</keyword>
<comment type="similarity">
    <text evidence="2">Belongs to the amino acid/polyamine transporter 2 family.</text>
</comment>
<feature type="transmembrane region" description="Helical" evidence="9">
    <location>
        <begin position="503"/>
        <end position="526"/>
    </location>
</feature>